<keyword evidence="2" id="KW-1185">Reference proteome</keyword>
<name>A0A182W6B3_9DIPT</name>
<dbReference type="Pfam" id="PF03564">
    <property type="entry name" value="DUF1759"/>
    <property type="match status" value="1"/>
</dbReference>
<reference evidence="2" key="1">
    <citation type="submission" date="2013-03" db="EMBL/GenBank/DDBJ databases">
        <title>The Genome Sequence of Anopheles minimus MINIMUS1.</title>
        <authorList>
            <consortium name="The Broad Institute Genomics Platform"/>
            <person name="Neafsey D.E."/>
            <person name="Walton C."/>
            <person name="Walker B."/>
            <person name="Young S.K."/>
            <person name="Zeng Q."/>
            <person name="Gargeya S."/>
            <person name="Fitzgerald M."/>
            <person name="Haas B."/>
            <person name="Abouelleil A."/>
            <person name="Allen A.W."/>
            <person name="Alvarado L."/>
            <person name="Arachchi H.M."/>
            <person name="Berlin A.M."/>
            <person name="Chapman S.B."/>
            <person name="Gainer-Dewar J."/>
            <person name="Goldberg J."/>
            <person name="Griggs A."/>
            <person name="Gujja S."/>
            <person name="Hansen M."/>
            <person name="Howarth C."/>
            <person name="Imamovic A."/>
            <person name="Ireland A."/>
            <person name="Larimer J."/>
            <person name="McCowan C."/>
            <person name="Murphy C."/>
            <person name="Pearson M."/>
            <person name="Poon T.W."/>
            <person name="Priest M."/>
            <person name="Roberts A."/>
            <person name="Saif S."/>
            <person name="Shea T."/>
            <person name="Sisk P."/>
            <person name="Sykes S."/>
            <person name="Wortman J."/>
            <person name="Nusbaum C."/>
            <person name="Birren B."/>
        </authorList>
    </citation>
    <scope>NUCLEOTIDE SEQUENCE [LARGE SCALE GENOMIC DNA]</scope>
    <source>
        <strain evidence="2">MINIMUS1</strain>
    </source>
</reference>
<dbReference type="VEuPathDB" id="VectorBase:AMIN005879"/>
<evidence type="ECO:0000313" key="1">
    <source>
        <dbReference type="EnsemblMetazoa" id="AMIN005879-PA"/>
    </source>
</evidence>
<organism evidence="1 2">
    <name type="scientific">Anopheles minimus</name>
    <dbReference type="NCBI Taxonomy" id="112268"/>
    <lineage>
        <taxon>Eukaryota</taxon>
        <taxon>Metazoa</taxon>
        <taxon>Ecdysozoa</taxon>
        <taxon>Arthropoda</taxon>
        <taxon>Hexapoda</taxon>
        <taxon>Insecta</taxon>
        <taxon>Pterygota</taxon>
        <taxon>Neoptera</taxon>
        <taxon>Endopterygota</taxon>
        <taxon>Diptera</taxon>
        <taxon>Nematocera</taxon>
        <taxon>Culicoidea</taxon>
        <taxon>Culicidae</taxon>
        <taxon>Anophelinae</taxon>
        <taxon>Anopheles</taxon>
    </lineage>
</organism>
<reference evidence="1" key="2">
    <citation type="submission" date="2020-05" db="UniProtKB">
        <authorList>
            <consortium name="EnsemblMetazoa"/>
        </authorList>
    </citation>
    <scope>IDENTIFICATION</scope>
    <source>
        <strain evidence="1">MINIMUS1</strain>
    </source>
</reference>
<accession>A0A182W6B3</accession>
<dbReference type="AlphaFoldDB" id="A0A182W6B3"/>
<sequence>MEETSHADTLLARLAAMEQKMEGQMMASAPRASYGIPHASSTAWGQTTTEGTHELTRIQRSARQAVTGKLPSFSGNPEEWAMFIASYEETTRLCGYTDGENILRLQLALKGKALKAVQCRLRHAENLPEVMETLKAMYGRPELVINTLLEQVRRTPLPKADNLESLLTASCYYIILNIDKMIFFYH</sequence>
<proteinExistence type="predicted"/>
<dbReference type="InterPro" id="IPR005312">
    <property type="entry name" value="DUF1759"/>
</dbReference>
<dbReference type="Proteomes" id="UP000075920">
    <property type="component" value="Unassembled WGS sequence"/>
</dbReference>
<protein>
    <submittedName>
        <fullName evidence="1">Uncharacterized protein</fullName>
    </submittedName>
</protein>
<dbReference type="STRING" id="112268.A0A182W6B3"/>
<evidence type="ECO:0000313" key="2">
    <source>
        <dbReference type="Proteomes" id="UP000075920"/>
    </source>
</evidence>
<dbReference type="EnsemblMetazoa" id="AMIN005879-RA">
    <property type="protein sequence ID" value="AMIN005879-PA"/>
    <property type="gene ID" value="AMIN005879"/>
</dbReference>